<dbReference type="GO" id="GO:0005886">
    <property type="term" value="C:plasma membrane"/>
    <property type="evidence" value="ECO:0007669"/>
    <property type="project" value="UniProtKB-SubCell"/>
</dbReference>
<evidence type="ECO:0000256" key="8">
    <source>
        <dbReference type="SAM" id="Phobius"/>
    </source>
</evidence>
<feature type="domain" description="T-SNARE coiled-coil homology" evidence="10">
    <location>
        <begin position="293"/>
        <end position="355"/>
    </location>
</feature>
<evidence type="ECO:0000259" key="10">
    <source>
        <dbReference type="PROSITE" id="PS50192"/>
    </source>
</evidence>
<evidence type="ECO:0000256" key="7">
    <source>
        <dbReference type="SAM" id="MobiDB-lite"/>
    </source>
</evidence>
<keyword evidence="13" id="KW-1185">Reference proteome</keyword>
<evidence type="ECO:0000256" key="2">
    <source>
        <dbReference type="ARBA" id="ARBA00022519"/>
    </source>
</evidence>
<dbReference type="Gene3D" id="6.10.340.10">
    <property type="match status" value="1"/>
</dbReference>
<dbReference type="PROSITE" id="PS50111">
    <property type="entry name" value="CHEMOTAXIS_TRANSDUC_2"/>
    <property type="match status" value="1"/>
</dbReference>
<dbReference type="OrthoDB" id="9814363at2"/>
<dbReference type="Proteomes" id="UP000199230">
    <property type="component" value="Unassembled WGS sequence"/>
</dbReference>
<feature type="transmembrane region" description="Helical" evidence="8">
    <location>
        <begin position="20"/>
        <end position="40"/>
    </location>
</feature>
<feature type="transmembrane region" description="Helical" evidence="8">
    <location>
        <begin position="52"/>
        <end position="75"/>
    </location>
</feature>
<comment type="subcellular location">
    <subcellularLocation>
        <location evidence="1">Cell inner membrane</location>
        <topology evidence="1">Multi-pass membrane protein</topology>
    </subcellularLocation>
</comment>
<evidence type="ECO:0000256" key="5">
    <source>
        <dbReference type="PROSITE-ProRule" id="PRU00284"/>
    </source>
</evidence>
<dbReference type="SUPFAM" id="SSF58104">
    <property type="entry name" value="Methyl-accepting chemotaxis protein (MCP) signaling domain"/>
    <property type="match status" value="1"/>
</dbReference>
<dbReference type="CDD" id="cd06225">
    <property type="entry name" value="HAMP"/>
    <property type="match status" value="1"/>
</dbReference>
<dbReference type="PANTHER" id="PTHR32089:SF112">
    <property type="entry name" value="LYSOZYME-LIKE PROTEIN-RELATED"/>
    <property type="match status" value="1"/>
</dbReference>
<feature type="region of interest" description="Disordered" evidence="7">
    <location>
        <begin position="414"/>
        <end position="434"/>
    </location>
</feature>
<evidence type="ECO:0000313" key="12">
    <source>
        <dbReference type="EMBL" id="SDY72465.1"/>
    </source>
</evidence>
<dbReference type="EMBL" id="FNPV01000004">
    <property type="protein sequence ID" value="SDY72465.1"/>
    <property type="molecule type" value="Genomic_DNA"/>
</dbReference>
<dbReference type="Pfam" id="PF00672">
    <property type="entry name" value="HAMP"/>
    <property type="match status" value="1"/>
</dbReference>
<evidence type="ECO:0000256" key="3">
    <source>
        <dbReference type="ARBA" id="ARBA00023224"/>
    </source>
</evidence>
<keyword evidence="8" id="KW-1133">Transmembrane helix</keyword>
<dbReference type="SMART" id="SM00283">
    <property type="entry name" value="MA"/>
    <property type="match status" value="1"/>
</dbReference>
<dbReference type="InterPro" id="IPR000727">
    <property type="entry name" value="T_SNARE_dom"/>
</dbReference>
<dbReference type="Pfam" id="PF00015">
    <property type="entry name" value="MCPsignal"/>
    <property type="match status" value="1"/>
</dbReference>
<keyword evidence="8" id="KW-0472">Membrane</keyword>
<sequence length="434" mass="48047">MMKKTDESKDLNKITNSITLKFIVIIVVAQLITPFLAGMINQQVDRMGLANLEIITMITSFTNLIILTVFMIYAVKWIILSRIKGLNRLVQKVADGDLSERLEITKSDEIGKLGVGINEMIDSLADMVKQSTMSTEKIEDVSQELSRNTEMIAKNMAGIKERTEKIENKIHGTTKVVEKAVQDSTVLKERSQKIMASSERILERSNEAKLLAAKGQKAAQGVEEKIDNTTDSFDRLTKTTETLQDYSDKISLVTETIQKISRQTGILAINAKIESARAGDAGKGFAVVADEVNTLAEETSFSAEEIEKTMAALKDGIQELGSEMQEASSTLDEIKDAADNTKNTLTGIVAQIEKVDHRIQEINETNQKQADFSQDLSALMDQINSQTEFIEEAVENANELIETTSHSLKGINESTSEMTEQATETKQKLMKIKA</sequence>
<comment type="similarity">
    <text evidence="4">Belongs to the methyl-accepting chemotaxis (MCP) protein family.</text>
</comment>
<keyword evidence="6" id="KW-0175">Coiled coil</keyword>
<evidence type="ECO:0000259" key="9">
    <source>
        <dbReference type="PROSITE" id="PS50111"/>
    </source>
</evidence>
<dbReference type="InterPro" id="IPR004089">
    <property type="entry name" value="MCPsignal_dom"/>
</dbReference>
<evidence type="ECO:0000259" key="11">
    <source>
        <dbReference type="PROSITE" id="PS50885"/>
    </source>
</evidence>
<evidence type="ECO:0000256" key="4">
    <source>
        <dbReference type="ARBA" id="ARBA00029447"/>
    </source>
</evidence>
<dbReference type="GO" id="GO:0007165">
    <property type="term" value="P:signal transduction"/>
    <property type="evidence" value="ECO:0007669"/>
    <property type="project" value="UniProtKB-KW"/>
</dbReference>
<dbReference type="InterPro" id="IPR003660">
    <property type="entry name" value="HAMP_dom"/>
</dbReference>
<dbReference type="AlphaFoldDB" id="A0A1H3M8W3"/>
<keyword evidence="8" id="KW-0812">Transmembrane</keyword>
<keyword evidence="2" id="KW-1003">Cell membrane</keyword>
<dbReference type="SMART" id="SM00304">
    <property type="entry name" value="HAMP"/>
    <property type="match status" value="1"/>
</dbReference>
<dbReference type="PROSITE" id="PS50885">
    <property type="entry name" value="HAMP"/>
    <property type="match status" value="1"/>
</dbReference>
<organism evidence="12 13">
    <name type="scientific">Tindallia californiensis</name>
    <dbReference type="NCBI Taxonomy" id="159292"/>
    <lineage>
        <taxon>Bacteria</taxon>
        <taxon>Bacillati</taxon>
        <taxon>Bacillota</taxon>
        <taxon>Clostridia</taxon>
        <taxon>Peptostreptococcales</taxon>
        <taxon>Tindalliaceae</taxon>
        <taxon>Tindallia</taxon>
    </lineage>
</organism>
<keyword evidence="2" id="KW-0997">Cell inner membrane</keyword>
<gene>
    <name evidence="12" type="ORF">SAMN05192546_10421</name>
</gene>
<protein>
    <submittedName>
        <fullName evidence="12">Methyl-accepting chemotaxis protein</fullName>
    </submittedName>
</protein>
<evidence type="ECO:0000256" key="6">
    <source>
        <dbReference type="SAM" id="Coils"/>
    </source>
</evidence>
<keyword evidence="3 5" id="KW-0807">Transducer</keyword>
<evidence type="ECO:0000313" key="13">
    <source>
        <dbReference type="Proteomes" id="UP000199230"/>
    </source>
</evidence>
<feature type="compositionally biased region" description="Polar residues" evidence="7">
    <location>
        <begin position="414"/>
        <end position="424"/>
    </location>
</feature>
<dbReference type="PROSITE" id="PS50192">
    <property type="entry name" value="T_SNARE"/>
    <property type="match status" value="1"/>
</dbReference>
<feature type="domain" description="HAMP" evidence="11">
    <location>
        <begin position="77"/>
        <end position="129"/>
    </location>
</feature>
<feature type="domain" description="Methyl-accepting transducer" evidence="9">
    <location>
        <begin position="148"/>
        <end position="384"/>
    </location>
</feature>
<dbReference type="STRING" id="159292.SAMN05192546_10421"/>
<dbReference type="Gene3D" id="1.10.287.950">
    <property type="entry name" value="Methyl-accepting chemotaxis protein"/>
    <property type="match status" value="1"/>
</dbReference>
<reference evidence="12 13" key="1">
    <citation type="submission" date="2016-10" db="EMBL/GenBank/DDBJ databases">
        <authorList>
            <person name="de Groot N.N."/>
        </authorList>
    </citation>
    <scope>NUCLEOTIDE SEQUENCE [LARGE SCALE GENOMIC DNA]</scope>
    <source>
        <strain evidence="12 13">APO</strain>
    </source>
</reference>
<feature type="coiled-coil region" evidence="6">
    <location>
        <begin position="303"/>
        <end position="344"/>
    </location>
</feature>
<evidence type="ECO:0000256" key="1">
    <source>
        <dbReference type="ARBA" id="ARBA00004429"/>
    </source>
</evidence>
<name>A0A1H3M8W3_9FIRM</name>
<dbReference type="PANTHER" id="PTHR32089">
    <property type="entry name" value="METHYL-ACCEPTING CHEMOTAXIS PROTEIN MCPB"/>
    <property type="match status" value="1"/>
</dbReference>
<accession>A0A1H3M8W3</accession>
<proteinExistence type="inferred from homology"/>